<dbReference type="Pfam" id="PF02798">
    <property type="entry name" value="GST_N"/>
    <property type="match status" value="1"/>
</dbReference>
<dbReference type="SUPFAM" id="SSF47616">
    <property type="entry name" value="GST C-terminal domain-like"/>
    <property type="match status" value="1"/>
</dbReference>
<dbReference type="Gene3D" id="3.40.30.10">
    <property type="entry name" value="Glutaredoxin"/>
    <property type="match status" value="1"/>
</dbReference>
<dbReference type="PROSITE" id="PS50405">
    <property type="entry name" value="GST_CTER"/>
    <property type="match status" value="1"/>
</dbReference>
<evidence type="ECO:0000313" key="5">
    <source>
        <dbReference type="EMBL" id="KAF6047037.1"/>
    </source>
</evidence>
<dbReference type="InterPro" id="IPR036282">
    <property type="entry name" value="Glutathione-S-Trfase_C_sf"/>
</dbReference>
<reference evidence="5" key="1">
    <citation type="submission" date="2020-03" db="EMBL/GenBank/DDBJ databases">
        <title>FDA dAtabase for Regulatory Grade micrObial Sequences (FDA-ARGOS): Supporting development and validation of Infectious Disease Dx tests.</title>
        <authorList>
            <person name="Campos J."/>
            <person name="Goldberg B."/>
            <person name="Tallon L."/>
            <person name="Sadzewicz L."/>
            <person name="Vavikolanu K."/>
            <person name="Mehta A."/>
            <person name="Aluvathingal J."/>
            <person name="Nadendla S."/>
            <person name="Nandy P."/>
            <person name="Geyer C."/>
            <person name="Yan Y."/>
            <person name="Sichtig H."/>
        </authorList>
    </citation>
    <scope>NUCLEOTIDE SEQUENCE [LARGE SCALE GENOMIC DNA]</scope>
    <source>
        <strain evidence="5">FDAARGOS_652</strain>
    </source>
</reference>
<comment type="similarity">
    <text evidence="1 2">Belongs to the GST superfamily.</text>
</comment>
<evidence type="ECO:0000259" key="3">
    <source>
        <dbReference type="PROSITE" id="PS50404"/>
    </source>
</evidence>
<dbReference type="SFLD" id="SFLDG00358">
    <property type="entry name" value="Main_(cytGST)"/>
    <property type="match status" value="1"/>
</dbReference>
<dbReference type="InterPro" id="IPR040079">
    <property type="entry name" value="Glutathione_S-Trfase"/>
</dbReference>
<feature type="domain" description="GST N-terminal" evidence="3">
    <location>
        <begin position="2"/>
        <end position="96"/>
    </location>
</feature>
<evidence type="ECO:0000256" key="1">
    <source>
        <dbReference type="ARBA" id="ARBA00007409"/>
    </source>
</evidence>
<dbReference type="PANTHER" id="PTHR44051">
    <property type="entry name" value="GLUTATHIONE S-TRANSFERASE-RELATED"/>
    <property type="match status" value="1"/>
</dbReference>
<dbReference type="InterPro" id="IPR004045">
    <property type="entry name" value="Glutathione_S-Trfase_N"/>
</dbReference>
<name>A0A8X7NID4_CANPA</name>
<dbReference type="CDD" id="cd03048">
    <property type="entry name" value="GST_N_Ure2p_like"/>
    <property type="match status" value="1"/>
</dbReference>
<gene>
    <name evidence="5" type="ORF">FOB60_004573</name>
</gene>
<dbReference type="Gene3D" id="1.20.1050.10">
    <property type="match status" value="1"/>
</dbReference>
<evidence type="ECO:0000313" key="6">
    <source>
        <dbReference type="Proteomes" id="UP000590412"/>
    </source>
</evidence>
<dbReference type="Proteomes" id="UP000590412">
    <property type="component" value="Unassembled WGS sequence"/>
</dbReference>
<feature type="domain" description="GST C-terminal" evidence="4">
    <location>
        <begin position="103"/>
        <end position="234"/>
    </location>
</feature>
<dbReference type="PANTHER" id="PTHR44051:SF8">
    <property type="entry name" value="GLUTATHIONE S-TRANSFERASE GSTA"/>
    <property type="match status" value="1"/>
</dbReference>
<sequence length="237" mass="26891">MSQPIKLYTWGTPNGFKVSIFLEFLGLKYDAIPVDIGKNEPKSDWFVKLNPNGRIPTIEDPNFKSDNGGSSGSGPLVLSQTGAILQYLADTYDKQHKFSYPYGTAEYYKTLEYLIFQVSENGPIQGQANHFILYAKEKVPYAINRYTTDVKRIYGVYEDILSRNKANDGKYLVGDRYTVADFALFGWAVRLKALDIDIHQWPLLGKWHDALESLPEVQRGIRAVPPKWLNDDDTAKA</sequence>
<dbReference type="EMBL" id="JABWAB010000007">
    <property type="protein sequence ID" value="KAF6047037.1"/>
    <property type="molecule type" value="Genomic_DNA"/>
</dbReference>
<proteinExistence type="inferred from homology"/>
<comment type="caution">
    <text evidence="5">The sequence shown here is derived from an EMBL/GenBank/DDBJ whole genome shotgun (WGS) entry which is preliminary data.</text>
</comment>
<accession>A0A8X7NID4</accession>
<protein>
    <submittedName>
        <fullName evidence="5">Glutathione S-transferase, N-terminal domain family protein</fullName>
    </submittedName>
</protein>
<dbReference type="InterPro" id="IPR004046">
    <property type="entry name" value="GST_C"/>
</dbReference>
<organism evidence="5 6">
    <name type="scientific">Candida parapsilosis</name>
    <name type="common">Yeast</name>
    <dbReference type="NCBI Taxonomy" id="5480"/>
    <lineage>
        <taxon>Eukaryota</taxon>
        <taxon>Fungi</taxon>
        <taxon>Dikarya</taxon>
        <taxon>Ascomycota</taxon>
        <taxon>Saccharomycotina</taxon>
        <taxon>Pichiomycetes</taxon>
        <taxon>Debaryomycetaceae</taxon>
        <taxon>Candida/Lodderomyces clade</taxon>
        <taxon>Candida</taxon>
    </lineage>
</organism>
<evidence type="ECO:0000256" key="2">
    <source>
        <dbReference type="RuleBase" id="RU003494"/>
    </source>
</evidence>
<dbReference type="AlphaFoldDB" id="A0A8X7NID4"/>
<evidence type="ECO:0000259" key="4">
    <source>
        <dbReference type="PROSITE" id="PS50405"/>
    </source>
</evidence>
<dbReference type="PROSITE" id="PS50404">
    <property type="entry name" value="GST_NTER"/>
    <property type="match status" value="1"/>
</dbReference>
<dbReference type="Pfam" id="PF00043">
    <property type="entry name" value="GST_C"/>
    <property type="match status" value="1"/>
</dbReference>
<dbReference type="SFLD" id="SFLDG01151">
    <property type="entry name" value="Main.2:_Nu-like"/>
    <property type="match status" value="1"/>
</dbReference>
<dbReference type="OrthoDB" id="422574at2759"/>
<dbReference type="InterPro" id="IPR036249">
    <property type="entry name" value="Thioredoxin-like_sf"/>
</dbReference>
<dbReference type="SUPFAM" id="SSF52833">
    <property type="entry name" value="Thioredoxin-like"/>
    <property type="match status" value="1"/>
</dbReference>
<dbReference type="InterPro" id="IPR010987">
    <property type="entry name" value="Glutathione-S-Trfase_C-like"/>
</dbReference>
<dbReference type="SFLD" id="SFLDS00019">
    <property type="entry name" value="Glutathione_Transferase_(cytos"/>
    <property type="match status" value="1"/>
</dbReference>